<keyword evidence="4" id="KW-0479">Metal-binding</keyword>
<dbReference type="PROSITE" id="PS50089">
    <property type="entry name" value="ZF_RING_2"/>
    <property type="match status" value="1"/>
</dbReference>
<protein>
    <recommendedName>
        <fullName evidence="2">RING-type E3 ubiquitin transferase</fullName>
        <ecNumber evidence="2">2.3.2.27</ecNumber>
    </recommendedName>
</protein>
<dbReference type="Gene3D" id="3.30.40.10">
    <property type="entry name" value="Zinc/RING finger domain, C3HC4 (zinc finger)"/>
    <property type="match status" value="1"/>
</dbReference>
<feature type="domain" description="RING-type" evidence="9">
    <location>
        <begin position="80"/>
        <end position="121"/>
    </location>
</feature>
<dbReference type="GO" id="GO:0061630">
    <property type="term" value="F:ubiquitin protein ligase activity"/>
    <property type="evidence" value="ECO:0007669"/>
    <property type="project" value="UniProtKB-EC"/>
</dbReference>
<evidence type="ECO:0000256" key="3">
    <source>
        <dbReference type="ARBA" id="ARBA00022679"/>
    </source>
</evidence>
<evidence type="ECO:0000313" key="11">
    <source>
        <dbReference type="Proteomes" id="UP001567538"/>
    </source>
</evidence>
<dbReference type="EMBL" id="JBEAFC010000005">
    <property type="protein sequence ID" value="KAL1555800.1"/>
    <property type="molecule type" value="Genomic_DNA"/>
</dbReference>
<sequence length="126" mass="14825">MEATQTTEPRALPSQEVMWWWWRPWNMNMEESTVTNYSIFVPMYPNATTPRSHHPSQDDVLSGFKTCRCDDTDQHKEEVCCICLEDLYRGSVTTLDCRHEFHSDCIRRWLVHGQNFCPLCKAPAIK</sequence>
<keyword evidence="10" id="KW-0012">Acyltransferase</keyword>
<dbReference type="Proteomes" id="UP001567538">
    <property type="component" value="Unassembled WGS sequence"/>
</dbReference>
<dbReference type="PANTHER" id="PTHR22937:SF163">
    <property type="entry name" value="RING-TYPE E3 UBIQUITIN TRANSFERASE"/>
    <property type="match status" value="1"/>
</dbReference>
<dbReference type="InterPro" id="IPR045191">
    <property type="entry name" value="MBR1/2-like"/>
</dbReference>
<keyword evidence="5 8" id="KW-0863">Zinc-finger</keyword>
<dbReference type="SUPFAM" id="SSF57850">
    <property type="entry name" value="RING/U-box"/>
    <property type="match status" value="1"/>
</dbReference>
<name>A0ABD1HII2_SALDI</name>
<accession>A0ABD1HII2</accession>
<dbReference type="InterPro" id="IPR013083">
    <property type="entry name" value="Znf_RING/FYVE/PHD"/>
</dbReference>
<comment type="caution">
    <text evidence="10">The sequence shown here is derived from an EMBL/GenBank/DDBJ whole genome shotgun (WGS) entry which is preliminary data.</text>
</comment>
<proteinExistence type="predicted"/>
<evidence type="ECO:0000256" key="7">
    <source>
        <dbReference type="ARBA" id="ARBA00022833"/>
    </source>
</evidence>
<dbReference type="SMART" id="SM00184">
    <property type="entry name" value="RING"/>
    <property type="match status" value="1"/>
</dbReference>
<dbReference type="GO" id="GO:0008270">
    <property type="term" value="F:zinc ion binding"/>
    <property type="evidence" value="ECO:0007669"/>
    <property type="project" value="UniProtKB-KW"/>
</dbReference>
<evidence type="ECO:0000256" key="8">
    <source>
        <dbReference type="PROSITE-ProRule" id="PRU00175"/>
    </source>
</evidence>
<evidence type="ECO:0000256" key="5">
    <source>
        <dbReference type="ARBA" id="ARBA00022771"/>
    </source>
</evidence>
<dbReference type="InterPro" id="IPR001841">
    <property type="entry name" value="Znf_RING"/>
</dbReference>
<dbReference type="PANTHER" id="PTHR22937">
    <property type="entry name" value="E3 UBIQUITIN-PROTEIN LIGASE RNF165"/>
    <property type="match status" value="1"/>
</dbReference>
<comment type="catalytic activity">
    <reaction evidence="1">
        <text>S-ubiquitinyl-[E2 ubiquitin-conjugating enzyme]-L-cysteine + [acceptor protein]-L-lysine = [E2 ubiquitin-conjugating enzyme]-L-cysteine + N(6)-ubiquitinyl-[acceptor protein]-L-lysine.</text>
        <dbReference type="EC" id="2.3.2.27"/>
    </reaction>
</comment>
<dbReference type="EC" id="2.3.2.27" evidence="2"/>
<keyword evidence="6" id="KW-0833">Ubl conjugation pathway</keyword>
<evidence type="ECO:0000256" key="6">
    <source>
        <dbReference type="ARBA" id="ARBA00022786"/>
    </source>
</evidence>
<reference evidence="10 11" key="1">
    <citation type="submission" date="2024-06" db="EMBL/GenBank/DDBJ databases">
        <title>A chromosome level genome sequence of Diviner's sage (Salvia divinorum).</title>
        <authorList>
            <person name="Ford S.A."/>
            <person name="Ro D.-K."/>
            <person name="Ness R.W."/>
            <person name="Phillips M.A."/>
        </authorList>
    </citation>
    <scope>NUCLEOTIDE SEQUENCE [LARGE SCALE GENOMIC DNA]</scope>
    <source>
        <strain evidence="10">SAF-2024a</strain>
        <tissue evidence="10">Leaf</tissue>
    </source>
</reference>
<dbReference type="AlphaFoldDB" id="A0ABD1HII2"/>
<organism evidence="10 11">
    <name type="scientific">Salvia divinorum</name>
    <name type="common">Maria pastora</name>
    <name type="synonym">Diviner's sage</name>
    <dbReference type="NCBI Taxonomy" id="28513"/>
    <lineage>
        <taxon>Eukaryota</taxon>
        <taxon>Viridiplantae</taxon>
        <taxon>Streptophyta</taxon>
        <taxon>Embryophyta</taxon>
        <taxon>Tracheophyta</taxon>
        <taxon>Spermatophyta</taxon>
        <taxon>Magnoliopsida</taxon>
        <taxon>eudicotyledons</taxon>
        <taxon>Gunneridae</taxon>
        <taxon>Pentapetalae</taxon>
        <taxon>asterids</taxon>
        <taxon>lamiids</taxon>
        <taxon>Lamiales</taxon>
        <taxon>Lamiaceae</taxon>
        <taxon>Nepetoideae</taxon>
        <taxon>Mentheae</taxon>
        <taxon>Salviinae</taxon>
        <taxon>Salvia</taxon>
        <taxon>Salvia subgen. Calosphace</taxon>
    </lineage>
</organism>
<keyword evidence="3 10" id="KW-0808">Transferase</keyword>
<evidence type="ECO:0000256" key="1">
    <source>
        <dbReference type="ARBA" id="ARBA00000900"/>
    </source>
</evidence>
<dbReference type="Pfam" id="PF13639">
    <property type="entry name" value="zf-RING_2"/>
    <property type="match status" value="1"/>
</dbReference>
<evidence type="ECO:0000256" key="2">
    <source>
        <dbReference type="ARBA" id="ARBA00012483"/>
    </source>
</evidence>
<evidence type="ECO:0000256" key="4">
    <source>
        <dbReference type="ARBA" id="ARBA00022723"/>
    </source>
</evidence>
<evidence type="ECO:0000313" key="10">
    <source>
        <dbReference type="EMBL" id="KAL1555800.1"/>
    </source>
</evidence>
<evidence type="ECO:0000259" key="9">
    <source>
        <dbReference type="PROSITE" id="PS50089"/>
    </source>
</evidence>
<keyword evidence="11" id="KW-1185">Reference proteome</keyword>
<keyword evidence="7" id="KW-0862">Zinc</keyword>
<gene>
    <name evidence="10" type="ORF">AAHA92_11499</name>
</gene>